<dbReference type="Proteomes" id="UP000290289">
    <property type="component" value="Chromosome 6"/>
</dbReference>
<keyword evidence="3" id="KW-1185">Reference proteome</keyword>
<gene>
    <name evidence="2" type="ORF">DVH24_008965</name>
</gene>
<dbReference type="EMBL" id="RDQH01000332">
    <property type="protein sequence ID" value="RXH96461.1"/>
    <property type="molecule type" value="Genomic_DNA"/>
</dbReference>
<feature type="domain" description="COBRA C-terminal" evidence="1">
    <location>
        <begin position="9"/>
        <end position="50"/>
    </location>
</feature>
<evidence type="ECO:0000259" key="1">
    <source>
        <dbReference type="Pfam" id="PF25079"/>
    </source>
</evidence>
<dbReference type="Pfam" id="PF25079">
    <property type="entry name" value="COB_C"/>
    <property type="match status" value="1"/>
</dbReference>
<evidence type="ECO:0000313" key="2">
    <source>
        <dbReference type="EMBL" id="RXH96461.1"/>
    </source>
</evidence>
<accession>A0A498JTH3</accession>
<dbReference type="AlphaFoldDB" id="A0A498JTH3"/>
<sequence>MLASQNPTSCILLPSFYNPMIIPCLSCACGCKHKKNCAAVSSNTSVEKKCINLTM</sequence>
<protein>
    <recommendedName>
        <fullName evidence="1">COBRA C-terminal domain-containing protein</fullName>
    </recommendedName>
</protein>
<name>A0A498JTH3_MALDO</name>
<dbReference type="InterPro" id="IPR056900">
    <property type="entry name" value="COB_C"/>
</dbReference>
<organism evidence="2 3">
    <name type="scientific">Malus domestica</name>
    <name type="common">Apple</name>
    <name type="synonym">Pyrus malus</name>
    <dbReference type="NCBI Taxonomy" id="3750"/>
    <lineage>
        <taxon>Eukaryota</taxon>
        <taxon>Viridiplantae</taxon>
        <taxon>Streptophyta</taxon>
        <taxon>Embryophyta</taxon>
        <taxon>Tracheophyta</taxon>
        <taxon>Spermatophyta</taxon>
        <taxon>Magnoliopsida</taxon>
        <taxon>eudicotyledons</taxon>
        <taxon>Gunneridae</taxon>
        <taxon>Pentapetalae</taxon>
        <taxon>rosids</taxon>
        <taxon>fabids</taxon>
        <taxon>Rosales</taxon>
        <taxon>Rosaceae</taxon>
        <taxon>Amygdaloideae</taxon>
        <taxon>Maleae</taxon>
        <taxon>Malus</taxon>
    </lineage>
</organism>
<comment type="caution">
    <text evidence="2">The sequence shown here is derived from an EMBL/GenBank/DDBJ whole genome shotgun (WGS) entry which is preliminary data.</text>
</comment>
<proteinExistence type="predicted"/>
<evidence type="ECO:0000313" key="3">
    <source>
        <dbReference type="Proteomes" id="UP000290289"/>
    </source>
</evidence>
<reference evidence="2 3" key="1">
    <citation type="submission" date="2018-10" db="EMBL/GenBank/DDBJ databases">
        <title>A high-quality apple genome assembly.</title>
        <authorList>
            <person name="Hu J."/>
        </authorList>
    </citation>
    <scope>NUCLEOTIDE SEQUENCE [LARGE SCALE GENOMIC DNA]</scope>
    <source>
        <strain evidence="3">cv. HFTH1</strain>
        <tissue evidence="2">Young leaf</tissue>
    </source>
</reference>